<evidence type="ECO:0000256" key="4">
    <source>
        <dbReference type="ARBA" id="ARBA00023163"/>
    </source>
</evidence>
<evidence type="ECO:0000256" key="6">
    <source>
        <dbReference type="SAM" id="MobiDB-lite"/>
    </source>
</evidence>
<dbReference type="CDD" id="cd00067">
    <property type="entry name" value="GAL4"/>
    <property type="match status" value="1"/>
</dbReference>
<dbReference type="PANTHER" id="PTHR46910:SF11">
    <property type="entry name" value="ZN(2)-C6 FUNGAL-TYPE DOMAIN-CONTAINING PROTEIN"/>
    <property type="match status" value="1"/>
</dbReference>
<dbReference type="GO" id="GO:0008270">
    <property type="term" value="F:zinc ion binding"/>
    <property type="evidence" value="ECO:0007669"/>
    <property type="project" value="InterPro"/>
</dbReference>
<gene>
    <name evidence="8" type="ORF">AJ80_07895</name>
</gene>
<evidence type="ECO:0000313" key="9">
    <source>
        <dbReference type="Proteomes" id="UP000224634"/>
    </source>
</evidence>
<feature type="compositionally biased region" description="Low complexity" evidence="6">
    <location>
        <begin position="46"/>
        <end position="69"/>
    </location>
</feature>
<dbReference type="Gene3D" id="4.10.240.10">
    <property type="entry name" value="Zn(2)-C6 fungal-type DNA-binding domain"/>
    <property type="match status" value="1"/>
</dbReference>
<keyword evidence="9" id="KW-1185">Reference proteome</keyword>
<dbReference type="SMART" id="SM00066">
    <property type="entry name" value="GAL4"/>
    <property type="match status" value="1"/>
</dbReference>
<keyword evidence="2" id="KW-0805">Transcription regulation</keyword>
<dbReference type="InterPro" id="IPR007219">
    <property type="entry name" value="XnlR_reg_dom"/>
</dbReference>
<keyword evidence="1" id="KW-0479">Metal-binding</keyword>
<dbReference type="InterPro" id="IPR036864">
    <property type="entry name" value="Zn2-C6_fun-type_DNA-bd_sf"/>
</dbReference>
<feature type="compositionally biased region" description="Polar residues" evidence="6">
    <location>
        <begin position="221"/>
        <end position="243"/>
    </location>
</feature>
<evidence type="ECO:0000256" key="3">
    <source>
        <dbReference type="ARBA" id="ARBA00023125"/>
    </source>
</evidence>
<comment type="caution">
    <text evidence="8">The sequence shown here is derived from an EMBL/GenBank/DDBJ whole genome shotgun (WGS) entry which is preliminary data.</text>
</comment>
<accession>A0A2B7XHC2</accession>
<dbReference type="AlphaFoldDB" id="A0A2B7XHC2"/>
<dbReference type="SMART" id="SM00906">
    <property type="entry name" value="Fungal_trans"/>
    <property type="match status" value="1"/>
</dbReference>
<dbReference type="Pfam" id="PF04082">
    <property type="entry name" value="Fungal_trans"/>
    <property type="match status" value="1"/>
</dbReference>
<proteinExistence type="predicted"/>
<dbReference type="GO" id="GO:0006351">
    <property type="term" value="P:DNA-templated transcription"/>
    <property type="evidence" value="ECO:0007669"/>
    <property type="project" value="InterPro"/>
</dbReference>
<dbReference type="Proteomes" id="UP000224634">
    <property type="component" value="Unassembled WGS sequence"/>
</dbReference>
<dbReference type="STRING" id="1447883.A0A2B7XHC2"/>
<dbReference type="SUPFAM" id="SSF57701">
    <property type="entry name" value="Zn2/Cys6 DNA-binding domain"/>
    <property type="match status" value="1"/>
</dbReference>
<keyword evidence="3" id="KW-0238">DNA-binding</keyword>
<keyword evidence="5" id="KW-0539">Nucleus</keyword>
<protein>
    <recommendedName>
        <fullName evidence="7">Zn(2)-C6 fungal-type domain-containing protein</fullName>
    </recommendedName>
</protein>
<reference evidence="8 9" key="1">
    <citation type="submission" date="2017-10" db="EMBL/GenBank/DDBJ databases">
        <title>Comparative genomics in systemic dimorphic fungi from Ajellomycetaceae.</title>
        <authorList>
            <person name="Munoz J.F."/>
            <person name="Mcewen J.G."/>
            <person name="Clay O.K."/>
            <person name="Cuomo C.A."/>
        </authorList>
    </citation>
    <scope>NUCLEOTIDE SEQUENCE [LARGE SCALE GENOMIC DNA]</scope>
    <source>
        <strain evidence="8 9">UAMH7299</strain>
    </source>
</reference>
<feature type="region of interest" description="Disordered" evidence="6">
    <location>
        <begin position="113"/>
        <end position="171"/>
    </location>
</feature>
<evidence type="ECO:0000256" key="2">
    <source>
        <dbReference type="ARBA" id="ARBA00023015"/>
    </source>
</evidence>
<evidence type="ECO:0000256" key="1">
    <source>
        <dbReference type="ARBA" id="ARBA00022723"/>
    </source>
</evidence>
<evidence type="ECO:0000313" key="8">
    <source>
        <dbReference type="EMBL" id="PGH08299.1"/>
    </source>
</evidence>
<feature type="domain" description="Zn(2)-C6 fungal-type" evidence="7">
    <location>
        <begin position="80"/>
        <end position="111"/>
    </location>
</feature>
<evidence type="ECO:0000259" key="7">
    <source>
        <dbReference type="PROSITE" id="PS50048"/>
    </source>
</evidence>
<feature type="region of interest" description="Disordered" evidence="6">
    <location>
        <begin position="1"/>
        <end position="72"/>
    </location>
</feature>
<dbReference type="PANTHER" id="PTHR46910">
    <property type="entry name" value="TRANSCRIPTION FACTOR PDR1"/>
    <property type="match status" value="1"/>
</dbReference>
<organism evidence="8 9">
    <name type="scientific">Polytolypa hystricis (strain UAMH7299)</name>
    <dbReference type="NCBI Taxonomy" id="1447883"/>
    <lineage>
        <taxon>Eukaryota</taxon>
        <taxon>Fungi</taxon>
        <taxon>Dikarya</taxon>
        <taxon>Ascomycota</taxon>
        <taxon>Pezizomycotina</taxon>
        <taxon>Eurotiomycetes</taxon>
        <taxon>Eurotiomycetidae</taxon>
        <taxon>Onygenales</taxon>
        <taxon>Onygenales incertae sedis</taxon>
        <taxon>Polytolypa</taxon>
    </lineage>
</organism>
<feature type="compositionally biased region" description="Polar residues" evidence="6">
    <location>
        <begin position="1"/>
        <end position="15"/>
    </location>
</feature>
<feature type="compositionally biased region" description="Polar residues" evidence="6">
    <location>
        <begin position="133"/>
        <end position="158"/>
    </location>
</feature>
<sequence length="803" mass="88755">MMDAVLTTNHDSGVTENPMIPEHLTDNVSAPASADALAGPHSAGRSTTSPTMASSSATATATITATARPTAKRGKYNPRACLECQRRKVKCTGDQTDQCRPCSATGSKCIFDHDRRRKRKQRPPPIAREESTRLAQIHQNGASLPSSQDSIFSRNPHGSPQGGSPPTSTASAAAAASLVDLSSSSNNNNDIIARLARIEDALSRKEAWNSNEDMDVDRRSFVQSVSPSSPRAANASVSDNQATLFPPQQGHHSDQVLRGSTSSYNPIAVLDGLVGREDAGKDVARESLPHCPFINCNSFPECCSSDLTAWLARTRAHDVDSMRSTLKRYFLYINPHYPCLNEHRFFDDFQNYISNKHAKSHRSLEAAQFFSLVNLLIALMKILEEYCTDQTMIPGWQEFSRANHLLSHITWLGRGDISTVQSLIIKSLYLLYVEEYNAAYDAIGHTVRLCFQNSLHRQSVWVGCTSFDIHMRQRIFWSIYCLDRTVAQVSGMPYMLRDSECRVDLPAAVDDLHVGHIEELPQETPDASAMPYQHAIVQWGKLSAEVWDVMCGIDATSSISEEFIVTMDARILLLKRNLPAHLQWTPDFVVTANDGRAPPYIVRQASILHLRINHLQLLLRRQELLSFDYSETLAKTCVAIAADSIDALSVTHFSPTHLELERYSAITYITGAIIPIACVILKNGVADAIRDVAVQAFERAMNIFRDIAPGLSLARTTMKHMGRVIATVEKTIQRRRSGELAPMALVTASNGSAKGGAPTADLTNNVDGVDGNYGNEFSFFYETNPAFFRDLIGEADIMTTHWE</sequence>
<evidence type="ECO:0000256" key="5">
    <source>
        <dbReference type="ARBA" id="ARBA00023242"/>
    </source>
</evidence>
<dbReference type="CDD" id="cd12148">
    <property type="entry name" value="fungal_TF_MHR"/>
    <property type="match status" value="1"/>
</dbReference>
<name>A0A2B7XHC2_POLH7</name>
<dbReference type="OrthoDB" id="3266505at2759"/>
<keyword evidence="4" id="KW-0804">Transcription</keyword>
<feature type="region of interest" description="Disordered" evidence="6">
    <location>
        <begin position="221"/>
        <end position="258"/>
    </location>
</feature>
<dbReference type="GO" id="GO:0000981">
    <property type="term" value="F:DNA-binding transcription factor activity, RNA polymerase II-specific"/>
    <property type="evidence" value="ECO:0007669"/>
    <property type="project" value="InterPro"/>
</dbReference>
<dbReference type="InterPro" id="IPR050987">
    <property type="entry name" value="AtrR-like"/>
</dbReference>
<dbReference type="InterPro" id="IPR001138">
    <property type="entry name" value="Zn2Cys6_DnaBD"/>
</dbReference>
<dbReference type="EMBL" id="PDNA01000161">
    <property type="protein sequence ID" value="PGH08299.1"/>
    <property type="molecule type" value="Genomic_DNA"/>
</dbReference>
<dbReference type="GO" id="GO:0003677">
    <property type="term" value="F:DNA binding"/>
    <property type="evidence" value="ECO:0007669"/>
    <property type="project" value="UniProtKB-KW"/>
</dbReference>
<dbReference type="PROSITE" id="PS50048">
    <property type="entry name" value="ZN2_CY6_FUNGAL_2"/>
    <property type="match status" value="1"/>
</dbReference>